<name>A0A699Z153_HAELA</name>
<dbReference type="EMBL" id="BLLF01000893">
    <property type="protein sequence ID" value="GFH15741.1"/>
    <property type="molecule type" value="Genomic_DNA"/>
</dbReference>
<protein>
    <submittedName>
        <fullName evidence="1">Uncharacterized protein</fullName>
    </submittedName>
</protein>
<accession>A0A699Z153</accession>
<dbReference type="AlphaFoldDB" id="A0A699Z153"/>
<sequence length="65" mass="7162">MHSAEQGISKHPPQRPIWWFAPFLDSSSFGAEATQLLLSLVQAGLLQLDKAMISLLQGMQGLLQE</sequence>
<evidence type="ECO:0000313" key="2">
    <source>
        <dbReference type="Proteomes" id="UP000485058"/>
    </source>
</evidence>
<comment type="caution">
    <text evidence="1">The sequence shown here is derived from an EMBL/GenBank/DDBJ whole genome shotgun (WGS) entry which is preliminary data.</text>
</comment>
<organism evidence="1 2">
    <name type="scientific">Haematococcus lacustris</name>
    <name type="common">Green alga</name>
    <name type="synonym">Haematococcus pluvialis</name>
    <dbReference type="NCBI Taxonomy" id="44745"/>
    <lineage>
        <taxon>Eukaryota</taxon>
        <taxon>Viridiplantae</taxon>
        <taxon>Chlorophyta</taxon>
        <taxon>core chlorophytes</taxon>
        <taxon>Chlorophyceae</taxon>
        <taxon>CS clade</taxon>
        <taxon>Chlamydomonadales</taxon>
        <taxon>Haematococcaceae</taxon>
        <taxon>Haematococcus</taxon>
    </lineage>
</organism>
<dbReference type="Proteomes" id="UP000485058">
    <property type="component" value="Unassembled WGS sequence"/>
</dbReference>
<proteinExistence type="predicted"/>
<gene>
    <name evidence="1" type="ORF">HaLaN_12031</name>
</gene>
<reference evidence="1 2" key="1">
    <citation type="submission" date="2020-02" db="EMBL/GenBank/DDBJ databases">
        <title>Draft genome sequence of Haematococcus lacustris strain NIES-144.</title>
        <authorList>
            <person name="Morimoto D."/>
            <person name="Nakagawa S."/>
            <person name="Yoshida T."/>
            <person name="Sawayama S."/>
        </authorList>
    </citation>
    <scope>NUCLEOTIDE SEQUENCE [LARGE SCALE GENOMIC DNA]</scope>
    <source>
        <strain evidence="1 2">NIES-144</strain>
    </source>
</reference>
<evidence type="ECO:0000313" key="1">
    <source>
        <dbReference type="EMBL" id="GFH15741.1"/>
    </source>
</evidence>
<keyword evidence="2" id="KW-1185">Reference proteome</keyword>